<reference evidence="2 3" key="1">
    <citation type="submission" date="2020-10" db="EMBL/GenBank/DDBJ databases">
        <title>Sequencing the genomes of 1000 actinobacteria strains.</title>
        <authorList>
            <person name="Klenk H.-P."/>
        </authorList>
    </citation>
    <scope>NUCLEOTIDE SEQUENCE [LARGE SCALE GENOMIC DNA]</scope>
    <source>
        <strain evidence="2 3">DSM 46744</strain>
    </source>
</reference>
<dbReference type="Pfam" id="PF13646">
    <property type="entry name" value="HEAT_2"/>
    <property type="match status" value="1"/>
</dbReference>
<proteinExistence type="predicted"/>
<protein>
    <submittedName>
        <fullName evidence="2">HEAT repeat protein</fullName>
    </submittedName>
</protein>
<dbReference type="InterPro" id="IPR004155">
    <property type="entry name" value="PBS_lyase_HEAT"/>
</dbReference>
<evidence type="ECO:0000313" key="3">
    <source>
        <dbReference type="Proteomes" id="UP000627838"/>
    </source>
</evidence>
<dbReference type="InterPro" id="IPR011989">
    <property type="entry name" value="ARM-like"/>
</dbReference>
<dbReference type="SUPFAM" id="SSF48371">
    <property type="entry name" value="ARM repeat"/>
    <property type="match status" value="1"/>
</dbReference>
<evidence type="ECO:0000313" key="2">
    <source>
        <dbReference type="EMBL" id="MBE1537778.1"/>
    </source>
</evidence>
<organism evidence="2 3">
    <name type="scientific">Actinomadura algeriensis</name>
    <dbReference type="NCBI Taxonomy" id="1679523"/>
    <lineage>
        <taxon>Bacteria</taxon>
        <taxon>Bacillati</taxon>
        <taxon>Actinomycetota</taxon>
        <taxon>Actinomycetes</taxon>
        <taxon>Streptosporangiales</taxon>
        <taxon>Thermomonosporaceae</taxon>
        <taxon>Actinomadura</taxon>
    </lineage>
</organism>
<feature type="region of interest" description="Disordered" evidence="1">
    <location>
        <begin position="912"/>
        <end position="965"/>
    </location>
</feature>
<dbReference type="EMBL" id="JADBDZ010000001">
    <property type="protein sequence ID" value="MBE1537778.1"/>
    <property type="molecule type" value="Genomic_DNA"/>
</dbReference>
<keyword evidence="3" id="KW-1185">Reference proteome</keyword>
<evidence type="ECO:0000256" key="1">
    <source>
        <dbReference type="SAM" id="MobiDB-lite"/>
    </source>
</evidence>
<dbReference type="InterPro" id="IPR016024">
    <property type="entry name" value="ARM-type_fold"/>
</dbReference>
<dbReference type="RefSeq" id="WP_192763592.1">
    <property type="nucleotide sequence ID" value="NZ_JADBDZ010000001.1"/>
</dbReference>
<dbReference type="Proteomes" id="UP000627838">
    <property type="component" value="Unassembled WGS sequence"/>
</dbReference>
<comment type="caution">
    <text evidence="2">The sequence shown here is derived from an EMBL/GenBank/DDBJ whole genome shotgun (WGS) entry which is preliminary data.</text>
</comment>
<gene>
    <name evidence="2" type="ORF">H4W34_007611</name>
</gene>
<accession>A0ABR9K503</accession>
<sequence>MTETAMDVRIGRLRAAIAARPATVRDEPAGEPLYQAVRALPAAAAADPGRLARELAARPDPVLRAEAFRLVREALHADLLPPAEARVLVEDLAADVPAALRELAEPWAVLDPLPHGRVSRYLESGPDGDAIEVAARHGHAGLVRGVAADPGRPPRVRRRALELLGDLATRDDVPDLLALARTDPPLLAAPALACLTGLHRRGHFVRDPDVPSVVGLALADHRTAAGDVAIVLYTSRRAALRELTAADGDPPRRLALLIALDAQGGPGLDAGAAVTALARRAADPAPYLAAIRELRHVPAEDTVIELLPRAPLPALRALEAVGGDRTAGVLWTALGLDGGEIVPHLRAHRHRALEILWHLAPARRRALLDVLDPRDLPRRIADDLGGPDRRELALLAAHPDLDDPADALCRLARNGDATSLPALADLLLRVVSDLAATWGDGPEPVVPSEVVTELCGLGGRLYERGALRPRLLLDASDEREAGHALVTGLAVDLLDRPGLTAAEQAILLGLPCGACRRPVRARVRPLLRHRDRHVRKKAIALLAGWDARALSATLIPLTRAEDPQTVRQALIALEKAGATWAAPAIAACLDHPNMNVKKTAAAALSAVGSPQAVPALLSWLARHDNPGFRDALLGALRSILRAAFAATVRAAADRTDDDRARTRLLSTLRGTAGHPAAWLAEHGWAPEVARRVVTARATDEPRLRAMLPHWLDLAASADPDASVLRFVLALCTPPWTDAELETLARSASTLVDALPTAAAEPGPDRTRLIGLLHAAIPRTGPAGRRALAARLRRVPPDREVFALRHACGEPPTRDDVVRALAAARHGEYPAEAETAILREAFAARPPHDPRQQVPARSAPGAPGEVRTFQGAVDDRPSRTAPAGLVAELHEAVRSAESVRRLRAAAAIGSLEAGTQGDIPGRGREEGGRAADASVRRPVGAVAGEEGPTVTGLRDDSSPAGGGSGRSSREWLGALIEVYPSAAPGARDELLDWMLELQPLGVPAWTIGEEARRAPLARVPRADDLDQPWSAAQHARLLRMLGDGTAEQRETAARVLLERPEPAARLPVLRAYLDGRLDMGHPPPRFHARELESAERRDDDAFLERFVRLVRRQDMIDGFVPVLVDAWERGGPAVRAAARDALRRAPADLVAEAISGRVEAGEWGMLALVAGRPLLRTPVLTKALERLEAGGRDDLAATLDLVDGPFRAPGAAERDAAAFAELRERREAPPEPTRAELFAQARGGTPQDVRRALTRLAEGARKPDPELAELLADLLGHRERKIRLQALRVSRQVLPRGEYLDRTTGLLGDPDSDVVLTAIRTLAHAGWAPAVPGLVALLDHPRPVVARDARSALVRLGAPALPALRHAEGRARPDRRRLYGEVIDRIRGD</sequence>
<dbReference type="Gene3D" id="1.25.10.10">
    <property type="entry name" value="Leucine-rich Repeat Variant"/>
    <property type="match status" value="2"/>
</dbReference>
<name>A0ABR9K503_9ACTN</name>
<feature type="region of interest" description="Disordered" evidence="1">
    <location>
        <begin position="846"/>
        <end position="868"/>
    </location>
</feature>
<dbReference type="SMART" id="SM00567">
    <property type="entry name" value="EZ_HEAT"/>
    <property type="match status" value="5"/>
</dbReference>